<evidence type="ECO:0008006" key="4">
    <source>
        <dbReference type="Google" id="ProtNLM"/>
    </source>
</evidence>
<accession>F0SZ06</accession>
<evidence type="ECO:0000313" key="3">
    <source>
        <dbReference type="Proteomes" id="UP000007488"/>
    </source>
</evidence>
<gene>
    <name evidence="2" type="ordered locus">Sgly_1746</name>
</gene>
<reference evidence="3" key="2">
    <citation type="submission" date="2011-02" db="EMBL/GenBank/DDBJ databases">
        <title>The complete genome of Syntrophobotulus glycolicus DSM 8271.</title>
        <authorList>
            <person name="Lucas S."/>
            <person name="Copeland A."/>
            <person name="Lapidus A."/>
            <person name="Bruce D."/>
            <person name="Goodwin L."/>
            <person name="Pitluck S."/>
            <person name="Kyrpides N."/>
            <person name="Mavromatis K."/>
            <person name="Pagani I."/>
            <person name="Ivanova N."/>
            <person name="Mikhailova N."/>
            <person name="Chertkov O."/>
            <person name="Held B."/>
            <person name="Detter J.C."/>
            <person name="Tapia R."/>
            <person name="Han C."/>
            <person name="Land M."/>
            <person name="Hauser L."/>
            <person name="Markowitz V."/>
            <person name="Cheng J.-F."/>
            <person name="Hugenholtz P."/>
            <person name="Woyke T."/>
            <person name="Wu D."/>
            <person name="Spring S."/>
            <person name="Schroeder M."/>
            <person name="Brambilla E."/>
            <person name="Klenk H.-P."/>
            <person name="Eisen J.A."/>
        </authorList>
    </citation>
    <scope>NUCLEOTIDE SEQUENCE [LARGE SCALE GENOMIC DNA]</scope>
    <source>
        <strain evidence="3">DSM 8271 / FlGlyR</strain>
    </source>
</reference>
<dbReference type="eggNOG" id="ENOG5031GTJ">
    <property type="taxonomic scope" value="Bacteria"/>
</dbReference>
<sequence>MNIGWNIESYVSVSSMIFSSIILFLILRINWKAYGLLFLLSAAAGEILCVIFAMLGLYSFPYTTFPAISSLPVVLVLTAFPMIVLVGVRYSPENWMSKICLYWVIVNLGMLFETWAQNQTQIIKYDMFWDFWDSYTWWWIYLLVFEWLGGRIVPQSARKPIKGSLLKSGQIGWFISHFILISTIFLAGFYMGRVTLK</sequence>
<proteinExistence type="predicted"/>
<keyword evidence="1" id="KW-1133">Transmembrane helix</keyword>
<keyword evidence="3" id="KW-1185">Reference proteome</keyword>
<name>F0SZ06_SYNGF</name>
<dbReference type="HOGENOM" id="CLU_119464_0_0_9"/>
<protein>
    <recommendedName>
        <fullName evidence="4">Carotenoid biosynthesis protein</fullName>
    </recommendedName>
</protein>
<reference evidence="2 3" key="1">
    <citation type="journal article" date="2011" name="Stand. Genomic Sci.">
        <title>Complete genome sequence of Syntrophobotulus glycolicus type strain (FlGlyR).</title>
        <authorList>
            <person name="Han C."/>
            <person name="Mwirichia R."/>
            <person name="Chertkov O."/>
            <person name="Held B."/>
            <person name="Lapidus A."/>
            <person name="Nolan M."/>
            <person name="Lucas S."/>
            <person name="Hammon N."/>
            <person name="Deshpande S."/>
            <person name="Cheng J.F."/>
            <person name="Tapia R."/>
            <person name="Goodwin L."/>
            <person name="Pitluck S."/>
            <person name="Huntemann M."/>
            <person name="Liolios K."/>
            <person name="Ivanova N."/>
            <person name="Pagani I."/>
            <person name="Mavromatis K."/>
            <person name="Ovchinikova G."/>
            <person name="Pati A."/>
            <person name="Chen A."/>
            <person name="Palaniappan K."/>
            <person name="Land M."/>
            <person name="Hauser L."/>
            <person name="Brambilla E.M."/>
            <person name="Rohde M."/>
            <person name="Spring S."/>
            <person name="Sikorski J."/>
            <person name="Goker M."/>
            <person name="Woyke T."/>
            <person name="Bristow J."/>
            <person name="Eisen J.A."/>
            <person name="Markowitz V."/>
            <person name="Hugenholtz P."/>
            <person name="Kyrpides N.C."/>
            <person name="Klenk H.P."/>
            <person name="Detter J.C."/>
        </authorList>
    </citation>
    <scope>NUCLEOTIDE SEQUENCE [LARGE SCALE GENOMIC DNA]</scope>
    <source>
        <strain evidence="3">DSM 8271 / FlGlyR</strain>
    </source>
</reference>
<dbReference type="EMBL" id="CP002547">
    <property type="protein sequence ID" value="ADY56043.1"/>
    <property type="molecule type" value="Genomic_DNA"/>
</dbReference>
<dbReference type="STRING" id="645991.Sgly_1746"/>
<keyword evidence="1" id="KW-0472">Membrane</keyword>
<dbReference type="OrthoDB" id="2964736at2"/>
<dbReference type="NCBIfam" id="NF041644">
    <property type="entry name" value="CBO0543_fam"/>
    <property type="match status" value="1"/>
</dbReference>
<feature type="transmembrane region" description="Helical" evidence="1">
    <location>
        <begin position="64"/>
        <end position="87"/>
    </location>
</feature>
<keyword evidence="1" id="KW-0812">Transmembrane</keyword>
<dbReference type="KEGG" id="sgy:Sgly_1746"/>
<feature type="transmembrane region" description="Helical" evidence="1">
    <location>
        <begin position="173"/>
        <end position="192"/>
    </location>
</feature>
<feature type="transmembrane region" description="Helical" evidence="1">
    <location>
        <begin position="136"/>
        <end position="153"/>
    </location>
</feature>
<feature type="transmembrane region" description="Helical" evidence="1">
    <location>
        <begin position="99"/>
        <end position="116"/>
    </location>
</feature>
<feature type="transmembrane region" description="Helical" evidence="1">
    <location>
        <begin position="36"/>
        <end position="58"/>
    </location>
</feature>
<dbReference type="AlphaFoldDB" id="F0SZ06"/>
<dbReference type="Proteomes" id="UP000007488">
    <property type="component" value="Chromosome"/>
</dbReference>
<feature type="transmembrane region" description="Helical" evidence="1">
    <location>
        <begin position="12"/>
        <end position="29"/>
    </location>
</feature>
<dbReference type="RefSeq" id="WP_013624911.1">
    <property type="nucleotide sequence ID" value="NC_015172.1"/>
</dbReference>
<dbReference type="InterPro" id="IPR048147">
    <property type="entry name" value="CBO0543-like"/>
</dbReference>
<evidence type="ECO:0000313" key="2">
    <source>
        <dbReference type="EMBL" id="ADY56043.1"/>
    </source>
</evidence>
<organism evidence="2 3">
    <name type="scientific">Syntrophobotulus glycolicus (strain DSM 8271 / FlGlyR)</name>
    <dbReference type="NCBI Taxonomy" id="645991"/>
    <lineage>
        <taxon>Bacteria</taxon>
        <taxon>Bacillati</taxon>
        <taxon>Bacillota</taxon>
        <taxon>Clostridia</taxon>
        <taxon>Eubacteriales</taxon>
        <taxon>Desulfitobacteriaceae</taxon>
        <taxon>Syntrophobotulus</taxon>
    </lineage>
</organism>
<evidence type="ECO:0000256" key="1">
    <source>
        <dbReference type="SAM" id="Phobius"/>
    </source>
</evidence>